<name>A0ABY1QUF3_9BACT</name>
<gene>
    <name evidence="1" type="ORF">SAMN06265222_1532</name>
</gene>
<comment type="caution">
    <text evidence="1">The sequence shown here is derived from an EMBL/GenBank/DDBJ whole genome shotgun (WGS) entry which is preliminary data.</text>
</comment>
<dbReference type="Proteomes" id="UP001158067">
    <property type="component" value="Unassembled WGS sequence"/>
</dbReference>
<dbReference type="EMBL" id="FXUG01000053">
    <property type="protein sequence ID" value="SMP80428.1"/>
    <property type="molecule type" value="Genomic_DNA"/>
</dbReference>
<proteinExistence type="predicted"/>
<sequence length="39" mass="4343">MTCTGGRLVALLEWDINRPSPVMSNVIRLNRISMLVTNA</sequence>
<organism evidence="1 2">
    <name type="scientific">Neorhodopirellula lusitana</name>
    <dbReference type="NCBI Taxonomy" id="445327"/>
    <lineage>
        <taxon>Bacteria</taxon>
        <taxon>Pseudomonadati</taxon>
        <taxon>Planctomycetota</taxon>
        <taxon>Planctomycetia</taxon>
        <taxon>Pirellulales</taxon>
        <taxon>Pirellulaceae</taxon>
        <taxon>Neorhodopirellula</taxon>
    </lineage>
</organism>
<evidence type="ECO:0000313" key="1">
    <source>
        <dbReference type="EMBL" id="SMP80428.1"/>
    </source>
</evidence>
<accession>A0ABY1QUF3</accession>
<keyword evidence="2" id="KW-1185">Reference proteome</keyword>
<reference evidence="1 2" key="1">
    <citation type="submission" date="2017-05" db="EMBL/GenBank/DDBJ databases">
        <authorList>
            <person name="Varghese N."/>
            <person name="Submissions S."/>
        </authorList>
    </citation>
    <scope>NUCLEOTIDE SEQUENCE [LARGE SCALE GENOMIC DNA]</scope>
    <source>
        <strain evidence="1 2">DSM 25457</strain>
    </source>
</reference>
<protein>
    <submittedName>
        <fullName evidence="1">Uncharacterized protein</fullName>
    </submittedName>
</protein>
<evidence type="ECO:0000313" key="2">
    <source>
        <dbReference type="Proteomes" id="UP001158067"/>
    </source>
</evidence>